<name>A0A1A7GCW2_9ZZZZ</name>
<protein>
    <submittedName>
        <fullName evidence="1">Uncharacterized protein</fullName>
    </submittedName>
</protein>
<dbReference type="AlphaFoldDB" id="A0A1A7GCW2"/>
<organism evidence="1">
    <name type="scientific">biofilter metagenome</name>
    <dbReference type="NCBI Taxonomy" id="1070537"/>
    <lineage>
        <taxon>unclassified sequences</taxon>
        <taxon>metagenomes</taxon>
        <taxon>ecological metagenomes</taxon>
    </lineage>
</organism>
<evidence type="ECO:0000313" key="1">
    <source>
        <dbReference type="EMBL" id="CVK35458.1"/>
    </source>
</evidence>
<sequence length="155" mass="16887">MEGFVSNGLAVIPHEIVDELNTDNAKARWIDGGRVGVEPGPQLIRGFILVHAHSGYVLTPVGWILPTREVAATCVRRLVNKFGGLFEGGASDIQSLSSAVCKVQREAGALTGRHHHLRQMDALFDEDEYQRKLAELRASKQPAHHGVAAFQEAAE</sequence>
<proteinExistence type="predicted"/>
<dbReference type="EMBL" id="LT158601">
    <property type="protein sequence ID" value="CVK35458.1"/>
    <property type="molecule type" value="Genomic_DNA"/>
</dbReference>
<gene>
    <name evidence="1" type="ORF">MCM2015_pMC1_17</name>
</gene>
<geneLocation type="plasmid" evidence="1">
    <name>pMC1</name>
</geneLocation>
<accession>A0A1A7GCW2</accession>
<reference evidence="1" key="1">
    <citation type="journal article" date="2016" name="Sci. Rep.">
        <title>Genomics of high molecular weight plasmids isolated from an on-farm biopurification system.</title>
        <authorList>
            <person name="Martini M.C."/>
            <person name="Wibberg D."/>
            <person name="Lozano M."/>
            <person name="Torres Tejerizo G."/>
            <person name="Albicoro F.J."/>
            <person name="Jaenicke S."/>
            <person name="van Elsas J.D."/>
            <person name="Petroni A."/>
            <person name="Garcillan-Barcia M.P."/>
            <person name="de la Cruz F."/>
            <person name="Schluter A."/>
            <person name="Puhler A."/>
            <person name="Pistorio M."/>
            <person name="Lagares A."/>
            <person name="Del Papa M.F."/>
        </authorList>
    </citation>
    <scope>NUCLEOTIDE SEQUENCE</scope>
    <source>
        <plasmid evidence="1">pMC1</plasmid>
    </source>
</reference>
<keyword evidence="1" id="KW-0614">Plasmid</keyword>